<dbReference type="SUPFAM" id="SSF52540">
    <property type="entry name" value="P-loop containing nucleoside triphosphate hydrolases"/>
    <property type="match status" value="1"/>
</dbReference>
<dbReference type="KEGG" id="sste:SAMEA4384403_0504"/>
<dbReference type="PANTHER" id="PTHR40072">
    <property type="entry name" value="MOLYBDOPTERIN-GUANINE DINUCLEOTIDE BIOSYNTHESIS ADAPTER PROTEIN-RELATED"/>
    <property type="match status" value="1"/>
</dbReference>
<protein>
    <submittedName>
        <fullName evidence="2">MobB</fullName>
    </submittedName>
</protein>
<organism evidence="2 3">
    <name type="scientific">Mammaliicoccus stepanovicii</name>
    <dbReference type="NCBI Taxonomy" id="643214"/>
    <lineage>
        <taxon>Bacteria</taxon>
        <taxon>Bacillati</taxon>
        <taxon>Bacillota</taxon>
        <taxon>Bacilli</taxon>
        <taxon>Bacillales</taxon>
        <taxon>Staphylococcaceae</taxon>
        <taxon>Mammaliicoccus</taxon>
    </lineage>
</organism>
<dbReference type="NCBIfam" id="TIGR00176">
    <property type="entry name" value="mobB"/>
    <property type="match status" value="1"/>
</dbReference>
<dbReference type="PANTHER" id="PTHR40072:SF1">
    <property type="entry name" value="MOLYBDOPTERIN-GUANINE DINUCLEOTIDE BIOSYNTHESIS ADAPTER PROTEIN"/>
    <property type="match status" value="1"/>
</dbReference>
<sequence length="154" mass="17515">MKILQIVGYKNTGKTTLINELIRICNDNHIKVSTIKHHGHGDEISMDHTEIDSLSFITTGANESIVLGNEYIERISKKSATLNQIIANDLSCEVDIVLVEGFKEEDYPKVLLTSSSESMKQHLTHCVYELDAFNQDEKSRFIAWFKGWIDKEEA</sequence>
<dbReference type="InterPro" id="IPR027417">
    <property type="entry name" value="P-loop_NTPase"/>
</dbReference>
<dbReference type="GO" id="GO:0006777">
    <property type="term" value="P:Mo-molybdopterin cofactor biosynthetic process"/>
    <property type="evidence" value="ECO:0007669"/>
    <property type="project" value="InterPro"/>
</dbReference>
<evidence type="ECO:0000313" key="3">
    <source>
        <dbReference type="Proteomes" id="UP000242084"/>
    </source>
</evidence>
<keyword evidence="3" id="KW-1185">Reference proteome</keyword>
<gene>
    <name evidence="2" type="primary">mobB</name>
    <name evidence="2" type="ORF">SAMEA4384403_00504</name>
</gene>
<accession>A0A239YI31</accession>
<feature type="domain" description="Molybdopterin-guanine dinucleotide biosynthesis protein B (MobB)" evidence="1">
    <location>
        <begin position="3"/>
        <end position="127"/>
    </location>
</feature>
<reference evidence="2 3" key="1">
    <citation type="submission" date="2017-06" db="EMBL/GenBank/DDBJ databases">
        <authorList>
            <consortium name="Pathogen Informatics"/>
        </authorList>
    </citation>
    <scope>NUCLEOTIDE SEQUENCE [LARGE SCALE GENOMIC DNA]</scope>
    <source>
        <strain evidence="2 3">NCTC13839</strain>
    </source>
</reference>
<proteinExistence type="predicted"/>
<evidence type="ECO:0000259" key="1">
    <source>
        <dbReference type="Pfam" id="PF03205"/>
    </source>
</evidence>
<dbReference type="InterPro" id="IPR052539">
    <property type="entry name" value="MGD_biosynthesis_adapter"/>
</dbReference>
<dbReference type="EMBL" id="LT906462">
    <property type="protein sequence ID" value="SNV58931.1"/>
    <property type="molecule type" value="Genomic_DNA"/>
</dbReference>
<dbReference type="Pfam" id="PF03205">
    <property type="entry name" value="MobB"/>
    <property type="match status" value="1"/>
</dbReference>
<dbReference type="InterPro" id="IPR004435">
    <property type="entry name" value="MobB_dom"/>
</dbReference>
<dbReference type="OrthoDB" id="9786803at2"/>
<dbReference type="AlphaFoldDB" id="A0A239YI31"/>
<dbReference type="RefSeq" id="WP_095086287.1">
    <property type="nucleotide sequence ID" value="NZ_BMDM01000003.1"/>
</dbReference>
<dbReference type="GO" id="GO:0005525">
    <property type="term" value="F:GTP binding"/>
    <property type="evidence" value="ECO:0007669"/>
    <property type="project" value="InterPro"/>
</dbReference>
<dbReference type="Proteomes" id="UP000242084">
    <property type="component" value="Chromosome 1"/>
</dbReference>
<name>A0A239YI31_9STAP</name>
<dbReference type="Gene3D" id="3.40.50.300">
    <property type="entry name" value="P-loop containing nucleotide triphosphate hydrolases"/>
    <property type="match status" value="1"/>
</dbReference>
<evidence type="ECO:0000313" key="2">
    <source>
        <dbReference type="EMBL" id="SNV58931.1"/>
    </source>
</evidence>